<keyword evidence="2" id="KW-0805">Transcription regulation</keyword>
<dbReference type="Proteomes" id="UP001150569">
    <property type="component" value="Unassembled WGS sequence"/>
</dbReference>
<evidence type="ECO:0000256" key="3">
    <source>
        <dbReference type="ARBA" id="ARBA00023125"/>
    </source>
</evidence>
<feature type="compositionally biased region" description="Polar residues" evidence="7">
    <location>
        <begin position="123"/>
        <end position="132"/>
    </location>
</feature>
<name>A0A9W8A4K7_9FUNG</name>
<evidence type="ECO:0000313" key="10">
    <source>
        <dbReference type="Proteomes" id="UP001150569"/>
    </source>
</evidence>
<evidence type="ECO:0000256" key="5">
    <source>
        <dbReference type="ARBA" id="ARBA00023242"/>
    </source>
</evidence>
<comment type="caution">
    <text evidence="9">The sequence shown here is derived from an EMBL/GenBank/DDBJ whole genome shotgun (WGS) entry which is preliminary data.</text>
</comment>
<protein>
    <recommendedName>
        <fullName evidence="8">BHLH domain-containing protein</fullName>
    </recommendedName>
</protein>
<dbReference type="AlphaFoldDB" id="A0A9W8A4K7"/>
<dbReference type="PANTHER" id="PTHR45776">
    <property type="entry name" value="MIP04163P"/>
    <property type="match status" value="1"/>
</dbReference>
<accession>A0A9W8A4K7</accession>
<dbReference type="PANTHER" id="PTHR45776:SF2">
    <property type="entry name" value="MIP04163P"/>
    <property type="match status" value="1"/>
</dbReference>
<dbReference type="InterPro" id="IPR011598">
    <property type="entry name" value="bHLH_dom"/>
</dbReference>
<dbReference type="GO" id="GO:0000978">
    <property type="term" value="F:RNA polymerase II cis-regulatory region sequence-specific DNA binding"/>
    <property type="evidence" value="ECO:0007669"/>
    <property type="project" value="TreeGrafter"/>
</dbReference>
<reference evidence="9" key="1">
    <citation type="submission" date="2022-07" db="EMBL/GenBank/DDBJ databases">
        <title>Phylogenomic reconstructions and comparative analyses of Kickxellomycotina fungi.</title>
        <authorList>
            <person name="Reynolds N.K."/>
            <person name="Stajich J.E."/>
            <person name="Barry K."/>
            <person name="Grigoriev I.V."/>
            <person name="Crous P."/>
            <person name="Smith M.E."/>
        </authorList>
    </citation>
    <scope>NUCLEOTIDE SEQUENCE</scope>
    <source>
        <strain evidence="9">RSA 861</strain>
    </source>
</reference>
<evidence type="ECO:0000256" key="4">
    <source>
        <dbReference type="ARBA" id="ARBA00023163"/>
    </source>
</evidence>
<evidence type="ECO:0000256" key="7">
    <source>
        <dbReference type="SAM" id="MobiDB-lite"/>
    </source>
</evidence>
<keyword evidence="4" id="KW-0804">Transcription</keyword>
<feature type="region of interest" description="Disordered" evidence="7">
    <location>
        <begin position="98"/>
        <end position="133"/>
    </location>
</feature>
<dbReference type="Pfam" id="PF00010">
    <property type="entry name" value="HLH"/>
    <property type="match status" value="1"/>
</dbReference>
<dbReference type="EMBL" id="JANBPT010000516">
    <property type="protein sequence ID" value="KAJ1918112.1"/>
    <property type="molecule type" value="Genomic_DNA"/>
</dbReference>
<dbReference type="GO" id="GO:0000981">
    <property type="term" value="F:DNA-binding transcription factor activity, RNA polymerase II-specific"/>
    <property type="evidence" value="ECO:0007669"/>
    <property type="project" value="TreeGrafter"/>
</dbReference>
<organism evidence="9 10">
    <name type="scientific">Tieghemiomyces parasiticus</name>
    <dbReference type="NCBI Taxonomy" id="78921"/>
    <lineage>
        <taxon>Eukaryota</taxon>
        <taxon>Fungi</taxon>
        <taxon>Fungi incertae sedis</taxon>
        <taxon>Zoopagomycota</taxon>
        <taxon>Kickxellomycotina</taxon>
        <taxon>Dimargaritomycetes</taxon>
        <taxon>Dimargaritales</taxon>
        <taxon>Dimargaritaceae</taxon>
        <taxon>Tieghemiomyces</taxon>
    </lineage>
</organism>
<dbReference type="GO" id="GO:0005634">
    <property type="term" value="C:nucleus"/>
    <property type="evidence" value="ECO:0007669"/>
    <property type="project" value="UniProtKB-SubCell"/>
</dbReference>
<dbReference type="Gene3D" id="4.10.280.10">
    <property type="entry name" value="Helix-loop-helix DNA-binding domain"/>
    <property type="match status" value="1"/>
</dbReference>
<dbReference type="OrthoDB" id="690068at2759"/>
<keyword evidence="6" id="KW-0175">Coiled coil</keyword>
<dbReference type="SUPFAM" id="SSF47459">
    <property type="entry name" value="HLH, helix-loop-helix DNA-binding domain"/>
    <property type="match status" value="1"/>
</dbReference>
<keyword evidence="3" id="KW-0238">DNA-binding</keyword>
<evidence type="ECO:0000256" key="1">
    <source>
        <dbReference type="ARBA" id="ARBA00004123"/>
    </source>
</evidence>
<feature type="coiled-coil region" evidence="6">
    <location>
        <begin position="340"/>
        <end position="367"/>
    </location>
</feature>
<keyword evidence="5" id="KW-0539">Nucleus</keyword>
<dbReference type="PROSITE" id="PS50888">
    <property type="entry name" value="BHLH"/>
    <property type="match status" value="1"/>
</dbReference>
<dbReference type="InterPro" id="IPR036638">
    <property type="entry name" value="HLH_DNA-bd_sf"/>
</dbReference>
<gene>
    <name evidence="9" type="ORF">IWQ60_007586</name>
</gene>
<comment type="subcellular location">
    <subcellularLocation>
        <location evidence="1">Nucleus</location>
    </subcellularLocation>
</comment>
<evidence type="ECO:0000259" key="8">
    <source>
        <dbReference type="PROSITE" id="PS50888"/>
    </source>
</evidence>
<dbReference type="CDD" id="cd11387">
    <property type="entry name" value="bHLHzip_USF_MITF"/>
    <property type="match status" value="1"/>
</dbReference>
<evidence type="ECO:0000313" key="9">
    <source>
        <dbReference type="EMBL" id="KAJ1918112.1"/>
    </source>
</evidence>
<feature type="domain" description="BHLH" evidence="8">
    <location>
        <begin position="279"/>
        <end position="343"/>
    </location>
</feature>
<dbReference type="GO" id="GO:0046983">
    <property type="term" value="F:protein dimerization activity"/>
    <property type="evidence" value="ECO:0007669"/>
    <property type="project" value="InterPro"/>
</dbReference>
<keyword evidence="10" id="KW-1185">Reference proteome</keyword>
<feature type="compositionally biased region" description="Gly residues" evidence="7">
    <location>
        <begin position="104"/>
        <end position="114"/>
    </location>
</feature>
<proteinExistence type="predicted"/>
<sequence>MNQPSLRLTHPGAFQAHHHQQQQQHQRDLDALSGSLGSSTINPNLLNMHAFAQSLPVKQENSSPDMGMQQDVDIDQQLHALASPISIARPGMNNAHMMRTMGGTNSGSGGGGGDSDSADDLRQNSLNPSSPFAASPAINGALYSPLGDNSTIYEHSEFSPSSYNGAHGLPMGMGATAPGLNRFFRPDQLATSPPVHAFQSMSLPNHTPEWFSGSFDPASFAAAAGQSPFAFHAGGGVPGAVGPHGSGNDPSLVNGLFDQDPDSGEYAKQIVLLNEKRQRRRESHNAVERRRRDNINEKIQELCALLPEQYGLSPGSAASSAAAGNKPNKGSILGRSVDYIRHLEKLVEQQNQRIQQLENGQMQQRHN</sequence>
<evidence type="ECO:0000256" key="6">
    <source>
        <dbReference type="SAM" id="Coils"/>
    </source>
</evidence>
<dbReference type="SMART" id="SM00353">
    <property type="entry name" value="HLH"/>
    <property type="match status" value="1"/>
</dbReference>
<evidence type="ECO:0000256" key="2">
    <source>
        <dbReference type="ARBA" id="ARBA00023015"/>
    </source>
</evidence>